<feature type="compositionally biased region" description="Low complexity" evidence="2">
    <location>
        <begin position="320"/>
        <end position="347"/>
    </location>
</feature>
<dbReference type="GO" id="GO:0005930">
    <property type="term" value="C:axoneme"/>
    <property type="evidence" value="ECO:0007669"/>
    <property type="project" value="UniProtKB-SubCell"/>
</dbReference>
<feature type="region of interest" description="Disordered" evidence="2">
    <location>
        <begin position="285"/>
        <end position="347"/>
    </location>
</feature>
<evidence type="ECO:0000313" key="3">
    <source>
        <dbReference type="EMBL" id="KAG2431095.1"/>
    </source>
</evidence>
<evidence type="ECO:0000256" key="1">
    <source>
        <dbReference type="ARBA" id="ARBA00004430"/>
    </source>
</evidence>
<accession>A0A835VX34</accession>
<comment type="caution">
    <text evidence="3">The sequence shown here is derived from an EMBL/GenBank/DDBJ whole genome shotgun (WGS) entry which is preliminary data.</text>
</comment>
<comment type="subcellular location">
    <subcellularLocation>
        <location evidence="1">Cytoplasm</location>
        <location evidence="1">Cytoskeleton</location>
        <location evidence="1">Cilium axoneme</location>
    </subcellularLocation>
</comment>
<name>A0A835VX34_CHLIN</name>
<dbReference type="EMBL" id="JAEHOC010000025">
    <property type="protein sequence ID" value="KAG2431095.1"/>
    <property type="molecule type" value="Genomic_DNA"/>
</dbReference>
<feature type="compositionally biased region" description="Low complexity" evidence="2">
    <location>
        <begin position="291"/>
        <end position="309"/>
    </location>
</feature>
<protein>
    <submittedName>
        <fullName evidence="3">Uncharacterized protein</fullName>
    </submittedName>
</protein>
<evidence type="ECO:0000313" key="4">
    <source>
        <dbReference type="Proteomes" id="UP000650467"/>
    </source>
</evidence>
<proteinExistence type="predicted"/>
<evidence type="ECO:0000256" key="2">
    <source>
        <dbReference type="SAM" id="MobiDB-lite"/>
    </source>
</evidence>
<dbReference type="OrthoDB" id="559690at2759"/>
<feature type="region of interest" description="Disordered" evidence="2">
    <location>
        <begin position="426"/>
        <end position="450"/>
    </location>
</feature>
<dbReference type="AlphaFoldDB" id="A0A835VX34"/>
<sequence>MARVVETLAGRLPALEELEASAGFDVDTRAGALARTQLIMCTIADFFPRLRRLVLPLPGNTSQTGLGALAACAQLRELTVLTGTSSRPRGLTQAALEGLDQLQQLERLTLGHFRLRAGDEQLLTRLLATHRPPNLLTLKLLTEVALEVEFERAAGASAQARGMHCVVFDDSNFSACAMQRADQLARAVLAAADQLQQPTVPDLAFGRLWLSREWRPPQLVQPGDPLPSLVARYGRVRLDCMYGLQGAPNPAQQVLALVRLMGLPLSLDLLHGCWQPHAHAQELASRGAAVGAAEPGGDQPAGGPAAPAPVERRQTRQMNRLQRQEQGAQQQQQQQQQQQGERSQQLQLGTATPEQVLLTVLDELEAEAALARASRGCGGGGGSRAAGGRVVLLRGALPPKDEGPMAPAAWVKGAVAHCIRLAVQAHARRQQPERSRGGDGAPPTAGPPSSIKQLERCWELINAACCHVAAPSVGVLLLDCGGNRSATELAALLSGAAWASSVQQRDETGTRAVTTAVVQERRQQSDRAGSTVYVLRDRVFKVLTDMWARSLQGGGGGTNSSSSSSSSNRKVANEDALRQLLALDNGVYQLWDPVSVEGPSSAESEDDDGDDEAGLLWWRDRNARHIVLTTF</sequence>
<organism evidence="3 4">
    <name type="scientific">Chlamydomonas incerta</name>
    <dbReference type="NCBI Taxonomy" id="51695"/>
    <lineage>
        <taxon>Eukaryota</taxon>
        <taxon>Viridiplantae</taxon>
        <taxon>Chlorophyta</taxon>
        <taxon>core chlorophytes</taxon>
        <taxon>Chlorophyceae</taxon>
        <taxon>CS clade</taxon>
        <taxon>Chlamydomonadales</taxon>
        <taxon>Chlamydomonadaceae</taxon>
        <taxon>Chlamydomonas</taxon>
    </lineage>
</organism>
<reference evidence="3" key="1">
    <citation type="journal article" date="2020" name="bioRxiv">
        <title>Comparative genomics of Chlamydomonas.</title>
        <authorList>
            <person name="Craig R.J."/>
            <person name="Hasan A.R."/>
            <person name="Ness R.W."/>
            <person name="Keightley P.D."/>
        </authorList>
    </citation>
    <scope>NUCLEOTIDE SEQUENCE</scope>
    <source>
        <strain evidence="3">SAG 7.73</strain>
    </source>
</reference>
<feature type="compositionally biased region" description="Acidic residues" evidence="2">
    <location>
        <begin position="603"/>
        <end position="613"/>
    </location>
</feature>
<keyword evidence="4" id="KW-1185">Reference proteome</keyword>
<feature type="region of interest" description="Disordered" evidence="2">
    <location>
        <begin position="594"/>
        <end position="613"/>
    </location>
</feature>
<dbReference type="Gene3D" id="3.80.10.10">
    <property type="entry name" value="Ribonuclease Inhibitor"/>
    <property type="match status" value="1"/>
</dbReference>
<dbReference type="Proteomes" id="UP000650467">
    <property type="component" value="Unassembled WGS sequence"/>
</dbReference>
<gene>
    <name evidence="3" type="ORF">HXX76_009626</name>
</gene>
<dbReference type="InterPro" id="IPR032675">
    <property type="entry name" value="LRR_dom_sf"/>
</dbReference>